<evidence type="ECO:0000313" key="6">
    <source>
        <dbReference type="EMBL" id="RKP22693.1"/>
    </source>
</evidence>
<protein>
    <submittedName>
        <fullName evidence="6">Kinase-like domain-containing protein</fullName>
    </submittedName>
</protein>
<keyword evidence="4" id="KW-0723">Serine/threonine-protein kinase</keyword>
<dbReference type="GO" id="GO:0005737">
    <property type="term" value="C:cytoplasm"/>
    <property type="evidence" value="ECO:0007669"/>
    <property type="project" value="TreeGrafter"/>
</dbReference>
<evidence type="ECO:0000256" key="3">
    <source>
        <dbReference type="PROSITE-ProRule" id="PRU10141"/>
    </source>
</evidence>
<evidence type="ECO:0000259" key="5">
    <source>
        <dbReference type="PROSITE" id="PS50011"/>
    </source>
</evidence>
<dbReference type="GO" id="GO:0005524">
    <property type="term" value="F:ATP binding"/>
    <property type="evidence" value="ECO:0007669"/>
    <property type="project" value="UniProtKB-UniRule"/>
</dbReference>
<dbReference type="GO" id="GO:0004674">
    <property type="term" value="F:protein serine/threonine kinase activity"/>
    <property type="evidence" value="ECO:0007669"/>
    <property type="project" value="UniProtKB-KW"/>
</dbReference>
<dbReference type="PANTHER" id="PTHR24348">
    <property type="entry name" value="SERINE/THREONINE-PROTEIN KINASE UNC-51-RELATED"/>
    <property type="match status" value="1"/>
</dbReference>
<dbReference type="InterPro" id="IPR008271">
    <property type="entry name" value="Ser/Thr_kinase_AS"/>
</dbReference>
<dbReference type="PROSITE" id="PS00108">
    <property type="entry name" value="PROTEIN_KINASE_ST"/>
    <property type="match status" value="1"/>
</dbReference>
<accession>A0A4P9YS03</accession>
<name>A0A4P9YS03_9FUNG</name>
<keyword evidence="6" id="KW-0808">Transferase</keyword>
<keyword evidence="6" id="KW-0418">Kinase</keyword>
<dbReference type="InterPro" id="IPR045269">
    <property type="entry name" value="Atg1-like"/>
</dbReference>
<dbReference type="OrthoDB" id="74764at2759"/>
<dbReference type="Pfam" id="PF00069">
    <property type="entry name" value="Pkinase"/>
    <property type="match status" value="1"/>
</dbReference>
<evidence type="ECO:0000256" key="4">
    <source>
        <dbReference type="RuleBase" id="RU000304"/>
    </source>
</evidence>
<sequence>MVVGGYALGPELGSGAFGQVYKGLARKTGQTVAIKETARSAEGIKEWDVMSLVSGHAHVVQAIELIEHAQRVFYILEYAHGGDLFTYAKRYGFKLPEEDVRTITRQIVAALLHINARGVAHFDLKPENVLFRDAEHSHTLLADFGAAKLLDEASPLFTRPAGTIPYMAPEVLACYPGAEDATDEDVPRGFSKLADNWSLGVLVHVLLYAGCYTSSPTIVHRGRTAVPLLERNAGLYRPAAPNQPGAPNDAGGGACAPMAAGCTGQQAWPR</sequence>
<evidence type="ECO:0000256" key="2">
    <source>
        <dbReference type="ARBA" id="ARBA00022840"/>
    </source>
</evidence>
<keyword evidence="1 3" id="KW-0547">Nucleotide-binding</keyword>
<feature type="domain" description="Protein kinase" evidence="5">
    <location>
        <begin position="6"/>
        <end position="270"/>
    </location>
</feature>
<dbReference type="PROSITE" id="PS50011">
    <property type="entry name" value="PROTEIN_KINASE_DOM"/>
    <property type="match status" value="1"/>
</dbReference>
<comment type="similarity">
    <text evidence="4">Belongs to the protein kinase superfamily.</text>
</comment>
<dbReference type="InterPro" id="IPR011009">
    <property type="entry name" value="Kinase-like_dom_sf"/>
</dbReference>
<dbReference type="InterPro" id="IPR017441">
    <property type="entry name" value="Protein_kinase_ATP_BS"/>
</dbReference>
<feature type="binding site" evidence="3">
    <location>
        <position position="35"/>
    </location>
    <ligand>
        <name>ATP</name>
        <dbReference type="ChEBI" id="CHEBI:30616"/>
    </ligand>
</feature>
<dbReference type="InterPro" id="IPR000719">
    <property type="entry name" value="Prot_kinase_dom"/>
</dbReference>
<organism evidence="6 7">
    <name type="scientific">Syncephalis pseudoplumigaleata</name>
    <dbReference type="NCBI Taxonomy" id="1712513"/>
    <lineage>
        <taxon>Eukaryota</taxon>
        <taxon>Fungi</taxon>
        <taxon>Fungi incertae sedis</taxon>
        <taxon>Zoopagomycota</taxon>
        <taxon>Zoopagomycotina</taxon>
        <taxon>Zoopagomycetes</taxon>
        <taxon>Zoopagales</taxon>
        <taxon>Piptocephalidaceae</taxon>
        <taxon>Syncephalis</taxon>
    </lineage>
</organism>
<dbReference type="GO" id="GO:0010506">
    <property type="term" value="P:regulation of autophagy"/>
    <property type="evidence" value="ECO:0007669"/>
    <property type="project" value="InterPro"/>
</dbReference>
<evidence type="ECO:0000313" key="7">
    <source>
        <dbReference type="Proteomes" id="UP000278143"/>
    </source>
</evidence>
<dbReference type="SUPFAM" id="SSF56112">
    <property type="entry name" value="Protein kinase-like (PK-like)"/>
    <property type="match status" value="1"/>
</dbReference>
<dbReference type="AlphaFoldDB" id="A0A4P9YS03"/>
<keyword evidence="2 3" id="KW-0067">ATP-binding</keyword>
<gene>
    <name evidence="6" type="ORF">SYNPS1DRAFT_31682</name>
</gene>
<evidence type="ECO:0000256" key="1">
    <source>
        <dbReference type="ARBA" id="ARBA00022741"/>
    </source>
</evidence>
<keyword evidence="7" id="KW-1185">Reference proteome</keyword>
<reference evidence="7" key="1">
    <citation type="journal article" date="2018" name="Nat. Microbiol.">
        <title>Leveraging single-cell genomics to expand the fungal tree of life.</title>
        <authorList>
            <person name="Ahrendt S.R."/>
            <person name="Quandt C.A."/>
            <person name="Ciobanu D."/>
            <person name="Clum A."/>
            <person name="Salamov A."/>
            <person name="Andreopoulos B."/>
            <person name="Cheng J.F."/>
            <person name="Woyke T."/>
            <person name="Pelin A."/>
            <person name="Henrissat B."/>
            <person name="Reynolds N.K."/>
            <person name="Benny G.L."/>
            <person name="Smith M.E."/>
            <person name="James T.Y."/>
            <person name="Grigoriev I.V."/>
        </authorList>
    </citation>
    <scope>NUCLEOTIDE SEQUENCE [LARGE SCALE GENOMIC DNA]</scope>
    <source>
        <strain evidence="7">Benny S71-1</strain>
    </source>
</reference>
<dbReference type="PROSITE" id="PS00107">
    <property type="entry name" value="PROTEIN_KINASE_ATP"/>
    <property type="match status" value="1"/>
</dbReference>
<dbReference type="Gene3D" id="1.10.510.10">
    <property type="entry name" value="Transferase(Phosphotransferase) domain 1"/>
    <property type="match status" value="1"/>
</dbReference>
<dbReference type="EMBL" id="KZ991788">
    <property type="protein sequence ID" value="RKP22693.1"/>
    <property type="molecule type" value="Genomic_DNA"/>
</dbReference>
<proteinExistence type="inferred from homology"/>
<dbReference type="Proteomes" id="UP000278143">
    <property type="component" value="Unassembled WGS sequence"/>
</dbReference>
<dbReference type="SMART" id="SM00220">
    <property type="entry name" value="S_TKc"/>
    <property type="match status" value="1"/>
</dbReference>